<name>A0A2T2PCI5_CORCC</name>
<feature type="domain" description="Transcription factor IIIC subunit Tfc1/Sfc1 triple barrel" evidence="7">
    <location>
        <begin position="51"/>
        <end position="203"/>
    </location>
</feature>
<feature type="domain" description="Transcription factor IIIC subunit 5 HTH" evidence="6">
    <location>
        <begin position="244"/>
        <end position="389"/>
    </location>
</feature>
<evidence type="ECO:0000259" key="6">
    <source>
        <dbReference type="Pfam" id="PF09734"/>
    </source>
</evidence>
<keyword evidence="3" id="KW-0804">Transcription</keyword>
<keyword evidence="4" id="KW-0539">Nucleus</keyword>
<dbReference type="PANTHER" id="PTHR13230:SF5">
    <property type="entry name" value="GENERAL TRANSCRIPTION FACTOR 3C POLYPEPTIDE 5"/>
    <property type="match status" value="1"/>
</dbReference>
<gene>
    <name evidence="8" type="ORF">BS50DRAFT_616018</name>
</gene>
<keyword evidence="9" id="KW-1185">Reference proteome</keyword>
<evidence type="ECO:0008006" key="10">
    <source>
        <dbReference type="Google" id="ProtNLM"/>
    </source>
</evidence>
<dbReference type="Gene3D" id="3.30.200.160">
    <property type="entry name" value="TFIIIC, subcomplex tauA, subunit Sfc1, barrel domain"/>
    <property type="match status" value="1"/>
</dbReference>
<evidence type="ECO:0000259" key="7">
    <source>
        <dbReference type="Pfam" id="PF17682"/>
    </source>
</evidence>
<feature type="compositionally biased region" description="Low complexity" evidence="5">
    <location>
        <begin position="8"/>
        <end position="18"/>
    </location>
</feature>
<dbReference type="GO" id="GO:0001002">
    <property type="term" value="F:RNA polymerase III type 1 promoter sequence-specific DNA binding"/>
    <property type="evidence" value="ECO:0007669"/>
    <property type="project" value="TreeGrafter"/>
</dbReference>
<feature type="region of interest" description="Disordered" evidence="5">
    <location>
        <begin position="567"/>
        <end position="654"/>
    </location>
</feature>
<dbReference type="AlphaFoldDB" id="A0A2T2PCI5"/>
<dbReference type="InterPro" id="IPR041499">
    <property type="entry name" value="Tfc1/Sfc1_N"/>
</dbReference>
<dbReference type="InterPro" id="IPR019136">
    <property type="entry name" value="TF_IIIC_su-5_HTH"/>
</dbReference>
<dbReference type="InterPro" id="IPR042536">
    <property type="entry name" value="TFIIIC_tauA_Sfc1"/>
</dbReference>
<evidence type="ECO:0000256" key="4">
    <source>
        <dbReference type="ARBA" id="ARBA00023242"/>
    </source>
</evidence>
<comment type="subcellular location">
    <subcellularLocation>
        <location evidence="1">Nucleus</location>
    </subcellularLocation>
</comment>
<sequence>MNTTNRPDAAGAAGAAGAAAGGDGHGDAAAAAAASSTPAPTLPIVPRAISSVEHPCIVKNVDKGVTSLGGPVILSKNLRTKLEPQINEEGEEELPGVISASLRPDDPFAKRVLSTPVTTSNLLIKVTVPKRTGRRRKRGSSGPFVADGPAGPSASGPVPAKTYTDAATLYRTLQDTASRYMVSVAGVVDETHRFRSMPDIQYSVGQNSIMTGIRDYLLPGRHSLMKAYNINTAAGPDPTKELGPSAEYFQMPIAWNYQFEQNANVKYTKDKSREINVQRTLTYTAYTVVDIQVPKVPTGPKAELPPERTLSSNMQSLIAKIRTQLARRPIMTRHLLYNKLGWAKRDRIRMATMYCGYFFETGPWREALILWGVDPRKDPKYRHYQTISFLSYLKRGSARHFEHFDAHIRELANMPLRELEKQHTFDGVHVSHTGNLFQFCDISDPLIRKILDTNDIRSTCAPTFQGWYHVGTWAKATVVLKDKMNQIIGKETPDDSIYERILTWPENWEDKDLYATYRDEMFDREVHKQKAREHEVMNYVRWAARNPRYAFEKLDARGGFGPEATEADVLLEDPEVPEDTTEAKDTAEIIYEEGDDGDDDFDEDDTESDEEVDLGPEFEGIWQDDDLGADEEEDEGPPVQQKDGPLPFGGLYRK</sequence>
<evidence type="ECO:0000256" key="2">
    <source>
        <dbReference type="ARBA" id="ARBA00023125"/>
    </source>
</evidence>
<feature type="compositionally biased region" description="Low complexity" evidence="5">
    <location>
        <begin position="140"/>
        <end position="159"/>
    </location>
</feature>
<feature type="compositionally biased region" description="Acidic residues" evidence="5">
    <location>
        <begin position="590"/>
        <end position="636"/>
    </location>
</feature>
<dbReference type="InterPro" id="IPR040454">
    <property type="entry name" value="TF_IIIC_Tfc1/Sfc1"/>
</dbReference>
<evidence type="ECO:0000313" key="9">
    <source>
        <dbReference type="Proteomes" id="UP000240883"/>
    </source>
</evidence>
<dbReference type="GO" id="GO:0001003">
    <property type="term" value="F:RNA polymerase III type 2 promoter sequence-specific DNA binding"/>
    <property type="evidence" value="ECO:0007669"/>
    <property type="project" value="TreeGrafter"/>
</dbReference>
<evidence type="ECO:0000256" key="3">
    <source>
        <dbReference type="ARBA" id="ARBA00023163"/>
    </source>
</evidence>
<protein>
    <recommendedName>
        <fullName evidence="10">Transcription factor tfiiic complex a box associated subunit sfc1</fullName>
    </recommendedName>
</protein>
<evidence type="ECO:0000313" key="8">
    <source>
        <dbReference type="EMBL" id="PSN75344.1"/>
    </source>
</evidence>
<dbReference type="GO" id="GO:0006384">
    <property type="term" value="P:transcription initiation at RNA polymerase III promoter"/>
    <property type="evidence" value="ECO:0007669"/>
    <property type="project" value="InterPro"/>
</dbReference>
<reference evidence="8 9" key="1">
    <citation type="journal article" date="2018" name="Front. Microbiol.">
        <title>Genome-Wide Analysis of Corynespora cassiicola Leaf Fall Disease Putative Effectors.</title>
        <authorList>
            <person name="Lopez D."/>
            <person name="Ribeiro S."/>
            <person name="Label P."/>
            <person name="Fumanal B."/>
            <person name="Venisse J.S."/>
            <person name="Kohler A."/>
            <person name="de Oliveira R.R."/>
            <person name="Labutti K."/>
            <person name="Lipzen A."/>
            <person name="Lail K."/>
            <person name="Bauer D."/>
            <person name="Ohm R.A."/>
            <person name="Barry K.W."/>
            <person name="Spatafora J."/>
            <person name="Grigoriev I.V."/>
            <person name="Martin F.M."/>
            <person name="Pujade-Renaud V."/>
        </authorList>
    </citation>
    <scope>NUCLEOTIDE SEQUENCE [LARGE SCALE GENOMIC DNA]</scope>
    <source>
        <strain evidence="8 9">Philippines</strain>
    </source>
</reference>
<dbReference type="GO" id="GO:0000127">
    <property type="term" value="C:transcription factor TFIIIC complex"/>
    <property type="evidence" value="ECO:0007669"/>
    <property type="project" value="InterPro"/>
</dbReference>
<feature type="region of interest" description="Disordered" evidence="5">
    <location>
        <begin position="130"/>
        <end position="159"/>
    </location>
</feature>
<dbReference type="Proteomes" id="UP000240883">
    <property type="component" value="Unassembled WGS sequence"/>
</dbReference>
<dbReference type="OrthoDB" id="5598268at2759"/>
<dbReference type="EMBL" id="KZ678128">
    <property type="protein sequence ID" value="PSN75344.1"/>
    <property type="molecule type" value="Genomic_DNA"/>
</dbReference>
<dbReference type="STRING" id="1448308.A0A2T2PCI5"/>
<evidence type="ECO:0000256" key="5">
    <source>
        <dbReference type="SAM" id="MobiDB-lite"/>
    </source>
</evidence>
<dbReference type="GO" id="GO:0005634">
    <property type="term" value="C:nucleus"/>
    <property type="evidence" value="ECO:0007669"/>
    <property type="project" value="UniProtKB-SubCell"/>
</dbReference>
<feature type="region of interest" description="Disordered" evidence="5">
    <location>
        <begin position="1"/>
        <end position="32"/>
    </location>
</feature>
<feature type="compositionally biased region" description="Acidic residues" evidence="5">
    <location>
        <begin position="567"/>
        <end position="580"/>
    </location>
</feature>
<evidence type="ECO:0000256" key="1">
    <source>
        <dbReference type="ARBA" id="ARBA00004123"/>
    </source>
</evidence>
<accession>A0A2T2PCI5</accession>
<dbReference type="PANTHER" id="PTHR13230">
    <property type="entry name" value="GENERAL TRANSCRIPTION FACTOR IIIC, POLYPEPTIDE 5"/>
    <property type="match status" value="1"/>
</dbReference>
<dbReference type="Pfam" id="PF17682">
    <property type="entry name" value="Tau95_N"/>
    <property type="match status" value="1"/>
</dbReference>
<organism evidence="8 9">
    <name type="scientific">Corynespora cassiicola Philippines</name>
    <dbReference type="NCBI Taxonomy" id="1448308"/>
    <lineage>
        <taxon>Eukaryota</taxon>
        <taxon>Fungi</taxon>
        <taxon>Dikarya</taxon>
        <taxon>Ascomycota</taxon>
        <taxon>Pezizomycotina</taxon>
        <taxon>Dothideomycetes</taxon>
        <taxon>Pleosporomycetidae</taxon>
        <taxon>Pleosporales</taxon>
        <taxon>Corynesporascaceae</taxon>
        <taxon>Corynespora</taxon>
    </lineage>
</organism>
<proteinExistence type="predicted"/>
<dbReference type="Pfam" id="PF09734">
    <property type="entry name" value="Tau95"/>
    <property type="match status" value="1"/>
</dbReference>
<keyword evidence="2" id="KW-0238">DNA-binding</keyword>